<reference evidence="6 7" key="1">
    <citation type="journal article" date="2011" name="J. Bacteriol.">
        <title>Genome sequence of Taylorella equigenitalis MCE9, the causative agent of contagious equine metritis.</title>
        <authorList>
            <person name="Hebert L."/>
            <person name="Moumen B."/>
            <person name="Duquesne F."/>
            <person name="Breuil M.F."/>
            <person name="Laugier C."/>
            <person name="Batto J.M."/>
            <person name="Renault P."/>
            <person name="Petry S."/>
        </authorList>
    </citation>
    <scope>NUCLEOTIDE SEQUENCE [LARGE SCALE GENOMIC DNA]</scope>
    <source>
        <strain evidence="6 7">MCE9</strain>
    </source>
</reference>
<evidence type="ECO:0000256" key="3">
    <source>
        <dbReference type="PROSITE-ProRule" id="PRU00529"/>
    </source>
</evidence>
<dbReference type="InterPro" id="IPR002052">
    <property type="entry name" value="DNA_methylase_N6_adenine_CS"/>
</dbReference>
<dbReference type="SUPFAM" id="SSF53335">
    <property type="entry name" value="S-adenosyl-L-methionine-dependent methyltransferases"/>
    <property type="match status" value="1"/>
</dbReference>
<evidence type="ECO:0000256" key="1">
    <source>
        <dbReference type="ARBA" id="ARBA00022603"/>
    </source>
</evidence>
<dbReference type="PROSITE" id="PS00092">
    <property type="entry name" value="N6_MTASE"/>
    <property type="match status" value="1"/>
</dbReference>
<keyword evidence="1 6" id="KW-0489">Methyltransferase</keyword>
<dbReference type="KEGG" id="teq:TEQUI_1183"/>
<dbReference type="Proteomes" id="UP000007472">
    <property type="component" value="Chromosome"/>
</dbReference>
<dbReference type="GO" id="GO:0003723">
    <property type="term" value="F:RNA binding"/>
    <property type="evidence" value="ECO:0007669"/>
    <property type="project" value="UniProtKB-UniRule"/>
</dbReference>
<dbReference type="InterPro" id="IPR053943">
    <property type="entry name" value="RlmKL-like_Mtase_CS"/>
</dbReference>
<dbReference type="PROSITE" id="PS51165">
    <property type="entry name" value="THUMP"/>
    <property type="match status" value="1"/>
</dbReference>
<dbReference type="EMBL" id="CP002456">
    <property type="protein sequence ID" value="ADU92106.1"/>
    <property type="molecule type" value="Genomic_DNA"/>
</dbReference>
<dbReference type="GO" id="GO:0070043">
    <property type="term" value="F:rRNA (guanine-N7-)-methyltransferase activity"/>
    <property type="evidence" value="ECO:0007669"/>
    <property type="project" value="TreeGrafter"/>
</dbReference>
<dbReference type="AlphaFoldDB" id="A0A654KJN6"/>
<keyword evidence="3" id="KW-0694">RNA-binding</keyword>
<dbReference type="Pfam" id="PF02926">
    <property type="entry name" value="THUMP"/>
    <property type="match status" value="1"/>
</dbReference>
<dbReference type="Pfam" id="PF01170">
    <property type="entry name" value="UPF0020"/>
    <property type="match status" value="1"/>
</dbReference>
<keyword evidence="2 6" id="KW-0808">Transferase</keyword>
<dbReference type="Pfam" id="PF22020">
    <property type="entry name" value="RlmL_1st"/>
    <property type="match status" value="1"/>
</dbReference>
<gene>
    <name evidence="6" type="ordered locus">TEQUI_1183</name>
</gene>
<dbReference type="Gene3D" id="3.40.50.150">
    <property type="entry name" value="Vaccinia Virus protein VP39"/>
    <property type="match status" value="1"/>
</dbReference>
<evidence type="ECO:0000259" key="5">
    <source>
        <dbReference type="PROSITE" id="PS51165"/>
    </source>
</evidence>
<evidence type="ECO:0000256" key="4">
    <source>
        <dbReference type="SAM" id="MobiDB-lite"/>
    </source>
</evidence>
<feature type="domain" description="THUMP" evidence="5">
    <location>
        <begin position="107"/>
        <end position="218"/>
    </location>
</feature>
<proteinExistence type="predicted"/>
<dbReference type="InterPro" id="IPR004114">
    <property type="entry name" value="THUMP_dom"/>
</dbReference>
<dbReference type="GO" id="GO:0008990">
    <property type="term" value="F:rRNA (guanine-N2-)-methyltransferase activity"/>
    <property type="evidence" value="ECO:0007669"/>
    <property type="project" value="TreeGrafter"/>
</dbReference>
<evidence type="ECO:0000313" key="7">
    <source>
        <dbReference type="Proteomes" id="UP000007472"/>
    </source>
</evidence>
<dbReference type="InterPro" id="IPR000241">
    <property type="entry name" value="RlmKL-like_Mtase"/>
</dbReference>
<dbReference type="PROSITE" id="PS01261">
    <property type="entry name" value="UPF0020"/>
    <property type="match status" value="1"/>
</dbReference>
<evidence type="ECO:0000313" key="6">
    <source>
        <dbReference type="EMBL" id="ADU92106.1"/>
    </source>
</evidence>
<evidence type="ECO:0000256" key="2">
    <source>
        <dbReference type="ARBA" id="ARBA00022679"/>
    </source>
</evidence>
<dbReference type="CDD" id="cd11715">
    <property type="entry name" value="THUMP_AdoMetMT"/>
    <property type="match status" value="1"/>
</dbReference>
<dbReference type="PANTHER" id="PTHR47313:SF1">
    <property type="entry name" value="RIBOSOMAL RNA LARGE SUBUNIT METHYLTRANSFERASE K_L"/>
    <property type="match status" value="1"/>
</dbReference>
<name>A0A654KJN6_TAYEM</name>
<accession>A0A654KJN6</accession>
<dbReference type="InterPro" id="IPR054170">
    <property type="entry name" value="RlmL_1st"/>
</dbReference>
<protein>
    <submittedName>
        <fullName evidence="6">Methyltransferase</fullName>
    </submittedName>
</protein>
<dbReference type="SMART" id="SM00981">
    <property type="entry name" value="THUMP"/>
    <property type="match status" value="1"/>
</dbReference>
<dbReference type="Gene3D" id="3.30.2130.30">
    <property type="match status" value="1"/>
</dbReference>
<dbReference type="InterPro" id="IPR029063">
    <property type="entry name" value="SAM-dependent_MTases_sf"/>
</dbReference>
<dbReference type="PANTHER" id="PTHR47313">
    <property type="entry name" value="RIBOSOMAL RNA LARGE SUBUNIT METHYLTRANSFERASE K/L"/>
    <property type="match status" value="1"/>
</dbReference>
<sequence>MTSEKKENNTLKLSKRTPKFSSSEDKRVKSGARARKVALRELNTTKTTINERTETKKKSDYTTEEFVVFAPCPIGLEVPLKNELLNLGFSDAEVGKSGCKFNTNWIGVMKANLYSRIASRILVQIAHGDIKTEDEIYDLARSAPWERWFGPEHTLRVDVTGLKSTFTSLQFCNLRAKDGIVDRLRIKEGARPNIDKARPSAKVHLFIDSTSATIYLDTSGESLFKRGWRLDKGMAPIRENLAAGLLSLANWTPDIPLYDPFCGSGTILIEAAWIAKNIPPALFHPLGFERLRNHPVKIWREMKAQAKAELRADTPLKLFGTDIDNFALKAACSNMMRAGLEENEISLKMQNALESMPPCETGMILCNPPYGERLDEEDNLFWRQWSSLLKKQYAGWDINIITSDRDLPSKLRLKPRRKTPVFNGDLDCRLFNFEMVQESYRDA</sequence>
<organism evidence="6 7">
    <name type="scientific">Taylorella equigenitalis (strain MCE9)</name>
    <dbReference type="NCBI Taxonomy" id="937774"/>
    <lineage>
        <taxon>Bacteria</taxon>
        <taxon>Pseudomonadati</taxon>
        <taxon>Pseudomonadota</taxon>
        <taxon>Betaproteobacteria</taxon>
        <taxon>Burkholderiales</taxon>
        <taxon>Alcaligenaceae</taxon>
        <taxon>Taylorella</taxon>
    </lineage>
</organism>
<feature type="region of interest" description="Disordered" evidence="4">
    <location>
        <begin position="1"/>
        <end position="33"/>
    </location>
</feature>